<proteinExistence type="predicted"/>
<evidence type="ECO:0000313" key="3">
    <source>
        <dbReference type="EMBL" id="MBB3924797.1"/>
    </source>
</evidence>
<comment type="caution">
    <text evidence="3">The sequence shown here is derived from an EMBL/GenBank/DDBJ whole genome shotgun (WGS) entry which is preliminary data.</text>
</comment>
<dbReference type="Proteomes" id="UP000571950">
    <property type="component" value="Unassembled WGS sequence"/>
</dbReference>
<evidence type="ECO:0000256" key="1">
    <source>
        <dbReference type="SAM" id="MobiDB-lite"/>
    </source>
</evidence>
<name>A0A7W6BH59_9SPHN</name>
<organism evidence="3 4">
    <name type="scientific">Sphingobium jiangsuense</name>
    <dbReference type="NCBI Taxonomy" id="870476"/>
    <lineage>
        <taxon>Bacteria</taxon>
        <taxon>Pseudomonadati</taxon>
        <taxon>Pseudomonadota</taxon>
        <taxon>Alphaproteobacteria</taxon>
        <taxon>Sphingomonadales</taxon>
        <taxon>Sphingomonadaceae</taxon>
        <taxon>Sphingobium</taxon>
    </lineage>
</organism>
<feature type="region of interest" description="Disordered" evidence="1">
    <location>
        <begin position="66"/>
        <end position="85"/>
    </location>
</feature>
<feature type="transmembrane region" description="Helical" evidence="2">
    <location>
        <begin position="17"/>
        <end position="37"/>
    </location>
</feature>
<keyword evidence="2" id="KW-0812">Transmembrane</keyword>
<feature type="transmembrane region" description="Helical" evidence="2">
    <location>
        <begin position="49"/>
        <end position="68"/>
    </location>
</feature>
<evidence type="ECO:0000256" key="2">
    <source>
        <dbReference type="SAM" id="Phobius"/>
    </source>
</evidence>
<evidence type="ECO:0000313" key="4">
    <source>
        <dbReference type="Proteomes" id="UP000571950"/>
    </source>
</evidence>
<reference evidence="3 4" key="1">
    <citation type="submission" date="2020-08" db="EMBL/GenBank/DDBJ databases">
        <title>Genomic Encyclopedia of Type Strains, Phase IV (KMG-IV): sequencing the most valuable type-strain genomes for metagenomic binning, comparative biology and taxonomic classification.</title>
        <authorList>
            <person name="Goeker M."/>
        </authorList>
    </citation>
    <scope>NUCLEOTIDE SEQUENCE [LARGE SCALE GENOMIC DNA]</scope>
    <source>
        <strain evidence="3 4">DSM 26189</strain>
    </source>
</reference>
<dbReference type="EMBL" id="JACIDT010000002">
    <property type="protein sequence ID" value="MBB3924797.1"/>
    <property type="molecule type" value="Genomic_DNA"/>
</dbReference>
<keyword evidence="2" id="KW-0472">Membrane</keyword>
<protein>
    <submittedName>
        <fullName evidence="3">Uncharacterized protein</fullName>
    </submittedName>
</protein>
<dbReference type="RefSeq" id="WP_246343295.1">
    <property type="nucleotide sequence ID" value="NZ_BSPS01000128.1"/>
</dbReference>
<keyword evidence="2" id="KW-1133">Transmembrane helix</keyword>
<gene>
    <name evidence="3" type="ORF">GGR43_000498</name>
</gene>
<dbReference type="AlphaFoldDB" id="A0A7W6BH59"/>
<keyword evidence="4" id="KW-1185">Reference proteome</keyword>
<accession>A0A7W6BH59</accession>
<sequence length="85" mass="9178">MPMEEPAPRHSPVRAPFAARGIFWMLVAAAAWLGFAHLRQGNVLGEQQLLLMLFLAVPIGAFLLSGAGQDAPEGDDIETDEVHGR</sequence>